<organism evidence="2 3">
    <name type="scientific">Rotaria magnacalcarata</name>
    <dbReference type="NCBI Taxonomy" id="392030"/>
    <lineage>
        <taxon>Eukaryota</taxon>
        <taxon>Metazoa</taxon>
        <taxon>Spiralia</taxon>
        <taxon>Gnathifera</taxon>
        <taxon>Rotifera</taxon>
        <taxon>Eurotatoria</taxon>
        <taxon>Bdelloidea</taxon>
        <taxon>Philodinida</taxon>
        <taxon>Philodinidae</taxon>
        <taxon>Rotaria</taxon>
    </lineage>
</organism>
<proteinExistence type="predicted"/>
<dbReference type="EMBL" id="CAJOBJ010326399">
    <property type="protein sequence ID" value="CAF5175847.1"/>
    <property type="molecule type" value="Genomic_DNA"/>
</dbReference>
<protein>
    <recommendedName>
        <fullName evidence="1">RSE1/DDB1/CPSF1 first beta-propeller domain-containing protein</fullName>
    </recommendedName>
</protein>
<evidence type="ECO:0000313" key="2">
    <source>
        <dbReference type="EMBL" id="CAF5175847.1"/>
    </source>
</evidence>
<sequence length="90" mass="10161">MAATNYVVTVQRPTLVTALATGYFTSPTEFNLIVAKNTHFEIYIIGSEGLKLVKDVCLYGRINILKCFRLSVNKTKRTINNNNNILFISF</sequence>
<reference evidence="2" key="1">
    <citation type="submission" date="2021-02" db="EMBL/GenBank/DDBJ databases">
        <authorList>
            <person name="Nowell W R."/>
        </authorList>
    </citation>
    <scope>NUCLEOTIDE SEQUENCE</scope>
</reference>
<evidence type="ECO:0000313" key="3">
    <source>
        <dbReference type="Proteomes" id="UP000681720"/>
    </source>
</evidence>
<comment type="caution">
    <text evidence="2">The sequence shown here is derived from an EMBL/GenBank/DDBJ whole genome shotgun (WGS) entry which is preliminary data.</text>
</comment>
<dbReference type="AlphaFoldDB" id="A0A8S3H5B6"/>
<dbReference type="Pfam" id="PF10433">
    <property type="entry name" value="Beta-prop_RSE1_1st"/>
    <property type="match status" value="1"/>
</dbReference>
<dbReference type="Proteomes" id="UP000681720">
    <property type="component" value="Unassembled WGS sequence"/>
</dbReference>
<dbReference type="PANTHER" id="PTHR10644">
    <property type="entry name" value="DNA REPAIR/RNA PROCESSING CPSF FAMILY"/>
    <property type="match status" value="1"/>
</dbReference>
<dbReference type="InterPro" id="IPR015943">
    <property type="entry name" value="WD40/YVTN_repeat-like_dom_sf"/>
</dbReference>
<feature type="domain" description="RSE1/DDB1/CPSF1 first beta-propeller" evidence="1">
    <location>
        <begin position="17"/>
        <end position="87"/>
    </location>
</feature>
<dbReference type="Gene3D" id="2.130.10.10">
    <property type="entry name" value="YVTN repeat-like/Quinoprotein amine dehydrogenase"/>
    <property type="match status" value="1"/>
</dbReference>
<dbReference type="InterPro" id="IPR050358">
    <property type="entry name" value="RSE1/DDB1/CFT1"/>
</dbReference>
<accession>A0A8S3H5B6</accession>
<evidence type="ECO:0000259" key="1">
    <source>
        <dbReference type="Pfam" id="PF10433"/>
    </source>
</evidence>
<name>A0A8S3H5B6_9BILA</name>
<dbReference type="InterPro" id="IPR018846">
    <property type="entry name" value="Beta-prop_RSE1/DDB1/CPSF1_1st"/>
</dbReference>
<gene>
    <name evidence="2" type="ORF">GIL414_LOCUS67652</name>
</gene>